<gene>
    <name evidence="5" type="ORF">HK097_001539</name>
</gene>
<dbReference type="SMART" id="SM00248">
    <property type="entry name" value="ANK"/>
    <property type="match status" value="2"/>
</dbReference>
<dbReference type="PROSITE" id="PS50088">
    <property type="entry name" value="ANK_REPEAT"/>
    <property type="match status" value="2"/>
</dbReference>
<keyword evidence="6" id="KW-1185">Reference proteome</keyword>
<keyword evidence="2 3" id="KW-0040">ANK repeat</keyword>
<protein>
    <submittedName>
        <fullName evidence="5">Uncharacterized protein</fullName>
    </submittedName>
</protein>
<dbReference type="Pfam" id="PF12796">
    <property type="entry name" value="Ank_2"/>
    <property type="match status" value="1"/>
</dbReference>
<dbReference type="Proteomes" id="UP001212841">
    <property type="component" value="Unassembled WGS sequence"/>
</dbReference>
<evidence type="ECO:0000256" key="2">
    <source>
        <dbReference type="ARBA" id="ARBA00023043"/>
    </source>
</evidence>
<proteinExistence type="predicted"/>
<name>A0AAD5WYA6_9FUNG</name>
<dbReference type="InterPro" id="IPR036770">
    <property type="entry name" value="Ankyrin_rpt-contain_sf"/>
</dbReference>
<evidence type="ECO:0000313" key="6">
    <source>
        <dbReference type="Proteomes" id="UP001212841"/>
    </source>
</evidence>
<sequence>MTTPRAPPPSPTDALPSMALPFSFQAPPRSANLEPKIIHHVDLTPPKKRQSPGKVSRSGPIRSSIGKQSSAGHFVRLSASSPTQGNKARALLDASSEAATEKRFLEAISNGDMDEFVRLLGEGADVDSADNKGRAAVHFASVAGHTDILQILLEQGANRDAQDVNGNTPLHLAVSSNRIDCVRMLLNVGADPSIPDRFLRTPLQLVQGRLRILTDPDFCNQAPDNLLAEVKQLVGMLAICTSQSTSTLEAMRSTSINPDALAERLASLSTADGTDTSLSSIFAEVQQMLNVLDLGAK</sequence>
<feature type="repeat" description="ANK" evidence="3">
    <location>
        <begin position="132"/>
        <end position="164"/>
    </location>
</feature>
<evidence type="ECO:0000256" key="3">
    <source>
        <dbReference type="PROSITE-ProRule" id="PRU00023"/>
    </source>
</evidence>
<dbReference type="PROSITE" id="PS50297">
    <property type="entry name" value="ANK_REP_REGION"/>
    <property type="match status" value="2"/>
</dbReference>
<feature type="region of interest" description="Disordered" evidence="4">
    <location>
        <begin position="1"/>
        <end position="72"/>
    </location>
</feature>
<evidence type="ECO:0000256" key="4">
    <source>
        <dbReference type="SAM" id="MobiDB-lite"/>
    </source>
</evidence>
<evidence type="ECO:0000256" key="1">
    <source>
        <dbReference type="ARBA" id="ARBA00022737"/>
    </source>
</evidence>
<keyword evidence="1" id="KW-0677">Repeat</keyword>
<feature type="repeat" description="ANK" evidence="3">
    <location>
        <begin position="165"/>
        <end position="197"/>
    </location>
</feature>
<reference evidence="5" key="1">
    <citation type="submission" date="2020-05" db="EMBL/GenBank/DDBJ databases">
        <title>Phylogenomic resolution of chytrid fungi.</title>
        <authorList>
            <person name="Stajich J.E."/>
            <person name="Amses K."/>
            <person name="Simmons R."/>
            <person name="Seto K."/>
            <person name="Myers J."/>
            <person name="Bonds A."/>
            <person name="Quandt C.A."/>
            <person name="Barry K."/>
            <person name="Liu P."/>
            <person name="Grigoriev I."/>
            <person name="Longcore J.E."/>
            <person name="James T.Y."/>
        </authorList>
    </citation>
    <scope>NUCLEOTIDE SEQUENCE</scope>
    <source>
        <strain evidence="5">JEL0318</strain>
    </source>
</reference>
<organism evidence="5 6">
    <name type="scientific">Rhizophlyctis rosea</name>
    <dbReference type="NCBI Taxonomy" id="64517"/>
    <lineage>
        <taxon>Eukaryota</taxon>
        <taxon>Fungi</taxon>
        <taxon>Fungi incertae sedis</taxon>
        <taxon>Chytridiomycota</taxon>
        <taxon>Chytridiomycota incertae sedis</taxon>
        <taxon>Chytridiomycetes</taxon>
        <taxon>Rhizophlyctidales</taxon>
        <taxon>Rhizophlyctidaceae</taxon>
        <taxon>Rhizophlyctis</taxon>
    </lineage>
</organism>
<dbReference type="SUPFAM" id="SSF48403">
    <property type="entry name" value="Ankyrin repeat"/>
    <property type="match status" value="1"/>
</dbReference>
<dbReference type="Gene3D" id="1.25.40.20">
    <property type="entry name" value="Ankyrin repeat-containing domain"/>
    <property type="match status" value="2"/>
</dbReference>
<dbReference type="AlphaFoldDB" id="A0AAD5WYA6"/>
<comment type="caution">
    <text evidence="5">The sequence shown here is derived from an EMBL/GenBank/DDBJ whole genome shotgun (WGS) entry which is preliminary data.</text>
</comment>
<accession>A0AAD5WYA6</accession>
<dbReference type="EMBL" id="JADGJD010001300">
    <property type="protein sequence ID" value="KAJ3044346.1"/>
    <property type="molecule type" value="Genomic_DNA"/>
</dbReference>
<evidence type="ECO:0000313" key="5">
    <source>
        <dbReference type="EMBL" id="KAJ3044346.1"/>
    </source>
</evidence>
<feature type="compositionally biased region" description="Pro residues" evidence="4">
    <location>
        <begin position="1"/>
        <end position="11"/>
    </location>
</feature>
<dbReference type="PANTHER" id="PTHR24171">
    <property type="entry name" value="ANKYRIN REPEAT DOMAIN-CONTAINING PROTEIN 39-RELATED"/>
    <property type="match status" value="1"/>
</dbReference>
<dbReference type="InterPro" id="IPR002110">
    <property type="entry name" value="Ankyrin_rpt"/>
</dbReference>